<sequence>MRISMRPLLTAVCAAALLTACAGGEGDGPESIVSEPTTTSPTTPTTPTGTPGGVGAVAHGLTEVPFDDAPRQLTGLEQSLLVDPGPYAEEGTTEEALAAARASDPQSAEQWSAAILAQIHGDYAEDVKTVVRFDPGTGARGAEPTAAATGPGVGQSVGTNHFALLFDASDSMAMDAGDGTRMDTARAALTAFVDRLPEGSTVSLRVYGHTGDTTAEGKTESCATTEVLYSGAADTGALGRTLAGVEPTGYTPLAKGIQEAAADFPEESTDGIVYVVTDGMETCGGDPVRAAEQLSGSGVEPVINVIGFQVEDTDHQALARIAAAGRGKYTQAASRAELETYWREQNQAMIRAWNEWRNAELRAVNDAGNANKQLTNEVGNRIKRTANDEGNRGKRVANLLAGEVDDEVRQKVWDFFDQRNRTVWNWADQAHRDNWDAADAQHQQDWNAVYDRGQSKWTEYYERAQKD</sequence>
<gene>
    <name evidence="4" type="ORF">GCM10009767_20650</name>
</gene>
<dbReference type="SUPFAM" id="SSF53300">
    <property type="entry name" value="vWA-like"/>
    <property type="match status" value="1"/>
</dbReference>
<dbReference type="InterPro" id="IPR002035">
    <property type="entry name" value="VWF_A"/>
</dbReference>
<evidence type="ECO:0000256" key="2">
    <source>
        <dbReference type="SAM" id="SignalP"/>
    </source>
</evidence>
<dbReference type="PROSITE" id="PS50234">
    <property type="entry name" value="VWFA"/>
    <property type="match status" value="1"/>
</dbReference>
<dbReference type="Gene3D" id="3.40.50.410">
    <property type="entry name" value="von Willebrand factor, type A domain"/>
    <property type="match status" value="1"/>
</dbReference>
<evidence type="ECO:0000259" key="3">
    <source>
        <dbReference type="PROSITE" id="PS50234"/>
    </source>
</evidence>
<dbReference type="Pfam" id="PF13519">
    <property type="entry name" value="VWA_2"/>
    <property type="match status" value="1"/>
</dbReference>
<evidence type="ECO:0000313" key="5">
    <source>
        <dbReference type="Proteomes" id="UP001501204"/>
    </source>
</evidence>
<name>A0ABP4WVW1_9MICC</name>
<keyword evidence="5" id="KW-1185">Reference proteome</keyword>
<feature type="chain" id="PRO_5045630896" description="VWFA domain-containing protein" evidence="2">
    <location>
        <begin position="23"/>
        <end position="467"/>
    </location>
</feature>
<proteinExistence type="predicted"/>
<evidence type="ECO:0000256" key="1">
    <source>
        <dbReference type="SAM" id="MobiDB-lite"/>
    </source>
</evidence>
<dbReference type="InterPro" id="IPR036465">
    <property type="entry name" value="vWFA_dom_sf"/>
</dbReference>
<feature type="signal peptide" evidence="2">
    <location>
        <begin position="1"/>
        <end position="22"/>
    </location>
</feature>
<feature type="domain" description="VWFA" evidence="3">
    <location>
        <begin position="161"/>
        <end position="349"/>
    </location>
</feature>
<organism evidence="4 5">
    <name type="scientific">Kocuria aegyptia</name>
    <dbReference type="NCBI Taxonomy" id="330943"/>
    <lineage>
        <taxon>Bacteria</taxon>
        <taxon>Bacillati</taxon>
        <taxon>Actinomycetota</taxon>
        <taxon>Actinomycetes</taxon>
        <taxon>Micrococcales</taxon>
        <taxon>Micrococcaceae</taxon>
        <taxon>Kocuria</taxon>
    </lineage>
</organism>
<dbReference type="PROSITE" id="PS51257">
    <property type="entry name" value="PROKAR_LIPOPROTEIN"/>
    <property type="match status" value="1"/>
</dbReference>
<reference evidence="5" key="1">
    <citation type="journal article" date="2019" name="Int. J. Syst. Evol. Microbiol.">
        <title>The Global Catalogue of Microorganisms (GCM) 10K type strain sequencing project: providing services to taxonomists for standard genome sequencing and annotation.</title>
        <authorList>
            <consortium name="The Broad Institute Genomics Platform"/>
            <consortium name="The Broad Institute Genome Sequencing Center for Infectious Disease"/>
            <person name="Wu L."/>
            <person name="Ma J."/>
        </authorList>
    </citation>
    <scope>NUCLEOTIDE SEQUENCE [LARGE SCALE GENOMIC DNA]</scope>
    <source>
        <strain evidence="5">JCM 14735</strain>
    </source>
</reference>
<keyword evidence="2" id="KW-0732">Signal</keyword>
<dbReference type="Proteomes" id="UP001501204">
    <property type="component" value="Unassembled WGS sequence"/>
</dbReference>
<dbReference type="EMBL" id="BAAAOA010000020">
    <property type="protein sequence ID" value="GAA1761490.1"/>
    <property type="molecule type" value="Genomic_DNA"/>
</dbReference>
<feature type="region of interest" description="Disordered" evidence="1">
    <location>
        <begin position="24"/>
        <end position="55"/>
    </location>
</feature>
<protein>
    <recommendedName>
        <fullName evidence="3">VWFA domain-containing protein</fullName>
    </recommendedName>
</protein>
<feature type="compositionally biased region" description="Low complexity" evidence="1">
    <location>
        <begin position="36"/>
        <end position="49"/>
    </location>
</feature>
<evidence type="ECO:0000313" key="4">
    <source>
        <dbReference type="EMBL" id="GAA1761490.1"/>
    </source>
</evidence>
<comment type="caution">
    <text evidence="4">The sequence shown here is derived from an EMBL/GenBank/DDBJ whole genome shotgun (WGS) entry which is preliminary data.</text>
</comment>
<accession>A0ABP4WVW1</accession>
<dbReference type="SMART" id="SM00327">
    <property type="entry name" value="VWA"/>
    <property type="match status" value="1"/>
</dbReference>